<accession>A0A3P7LMR4</accession>
<gene>
    <name evidence="1" type="ORF">DILT_LOCUS10431</name>
</gene>
<name>A0A3P7LMR4_DIBLA</name>
<dbReference type="EMBL" id="UYRU01059744">
    <property type="protein sequence ID" value="VDN14600.1"/>
    <property type="molecule type" value="Genomic_DNA"/>
</dbReference>
<protein>
    <submittedName>
        <fullName evidence="1">Uncharacterized protein</fullName>
    </submittedName>
</protein>
<organism evidence="1 2">
    <name type="scientific">Dibothriocephalus latus</name>
    <name type="common">Fish tapeworm</name>
    <name type="synonym">Diphyllobothrium latum</name>
    <dbReference type="NCBI Taxonomy" id="60516"/>
    <lineage>
        <taxon>Eukaryota</taxon>
        <taxon>Metazoa</taxon>
        <taxon>Spiralia</taxon>
        <taxon>Lophotrochozoa</taxon>
        <taxon>Platyhelminthes</taxon>
        <taxon>Cestoda</taxon>
        <taxon>Eucestoda</taxon>
        <taxon>Diphyllobothriidea</taxon>
        <taxon>Diphyllobothriidae</taxon>
        <taxon>Dibothriocephalus</taxon>
    </lineage>
</organism>
<dbReference type="Proteomes" id="UP000281553">
    <property type="component" value="Unassembled WGS sequence"/>
</dbReference>
<evidence type="ECO:0000313" key="1">
    <source>
        <dbReference type="EMBL" id="VDN14600.1"/>
    </source>
</evidence>
<proteinExistence type="predicted"/>
<reference evidence="1 2" key="1">
    <citation type="submission" date="2018-11" db="EMBL/GenBank/DDBJ databases">
        <authorList>
            <consortium name="Pathogen Informatics"/>
        </authorList>
    </citation>
    <scope>NUCLEOTIDE SEQUENCE [LARGE SCALE GENOMIC DNA]</scope>
</reference>
<dbReference type="AlphaFoldDB" id="A0A3P7LMR4"/>
<keyword evidence="2" id="KW-1185">Reference proteome</keyword>
<evidence type="ECO:0000313" key="2">
    <source>
        <dbReference type="Proteomes" id="UP000281553"/>
    </source>
</evidence>
<sequence>MALNTKPPDFEEMDIYKLNQALEKQLFLLNNQKLLTVRGEEPSSKSTSAGCTTTESEVDSLVSTLELLNLSKLFPIFTLSGLICCDTSRLYIVVTMMVVSSNFTH</sequence>